<reference evidence="2" key="1">
    <citation type="submission" date="2023-07" db="EMBL/GenBank/DDBJ databases">
        <authorList>
            <consortium name="AG Swart"/>
            <person name="Singh M."/>
            <person name="Singh A."/>
            <person name="Seah K."/>
            <person name="Emmerich C."/>
        </authorList>
    </citation>
    <scope>NUCLEOTIDE SEQUENCE</scope>
    <source>
        <strain evidence="2">DP1</strain>
    </source>
</reference>
<accession>A0AAD1XXE6</accession>
<feature type="compositionally biased region" description="Polar residues" evidence="1">
    <location>
        <begin position="112"/>
        <end position="125"/>
    </location>
</feature>
<organism evidence="2 3">
    <name type="scientific">Euplotes crassus</name>
    <dbReference type="NCBI Taxonomy" id="5936"/>
    <lineage>
        <taxon>Eukaryota</taxon>
        <taxon>Sar</taxon>
        <taxon>Alveolata</taxon>
        <taxon>Ciliophora</taxon>
        <taxon>Intramacronucleata</taxon>
        <taxon>Spirotrichea</taxon>
        <taxon>Hypotrichia</taxon>
        <taxon>Euplotida</taxon>
        <taxon>Euplotidae</taxon>
        <taxon>Moneuplotes</taxon>
    </lineage>
</organism>
<evidence type="ECO:0000256" key="1">
    <source>
        <dbReference type="SAM" id="MobiDB-lite"/>
    </source>
</evidence>
<dbReference type="Proteomes" id="UP001295684">
    <property type="component" value="Unassembled WGS sequence"/>
</dbReference>
<feature type="compositionally biased region" description="Acidic residues" evidence="1">
    <location>
        <begin position="166"/>
        <end position="176"/>
    </location>
</feature>
<feature type="region of interest" description="Disordered" evidence="1">
    <location>
        <begin position="1"/>
        <end position="176"/>
    </location>
</feature>
<proteinExistence type="predicted"/>
<sequence>MGCSGSKGKPSENRNPAHVKTLNLRKQNTLLNAPPPINKGAHYPQAKGIPPPPPAYKSSNDPGTSYNVSKPVMAQNAPGGASTNASKFASGGKAPPVNHNEGNQVDYDQAAENANQMVVPTNYLSQPYDYRGDNSFEDSAEPSSAESSSEDDASENSSDESYGASSDDESDESDSA</sequence>
<name>A0AAD1XXE6_EUPCR</name>
<dbReference type="EMBL" id="CAMPGE010022656">
    <property type="protein sequence ID" value="CAI2380684.1"/>
    <property type="molecule type" value="Genomic_DNA"/>
</dbReference>
<evidence type="ECO:0000313" key="2">
    <source>
        <dbReference type="EMBL" id="CAI2380684.1"/>
    </source>
</evidence>
<comment type="caution">
    <text evidence="2">The sequence shown here is derived from an EMBL/GenBank/DDBJ whole genome shotgun (WGS) entry which is preliminary data.</text>
</comment>
<protein>
    <submittedName>
        <fullName evidence="2">Uncharacterized protein</fullName>
    </submittedName>
</protein>
<feature type="compositionally biased region" description="Polar residues" evidence="1">
    <location>
        <begin position="57"/>
        <end position="68"/>
    </location>
</feature>
<feature type="compositionally biased region" description="Acidic residues" evidence="1">
    <location>
        <begin position="148"/>
        <end position="158"/>
    </location>
</feature>
<keyword evidence="3" id="KW-1185">Reference proteome</keyword>
<dbReference type="AlphaFoldDB" id="A0AAD1XXE6"/>
<evidence type="ECO:0000313" key="3">
    <source>
        <dbReference type="Proteomes" id="UP001295684"/>
    </source>
</evidence>
<gene>
    <name evidence="2" type="ORF">ECRASSUSDP1_LOCUS22123</name>
</gene>